<name>A0A7J3ZKI0_9CREN</name>
<feature type="transmembrane region" description="Helical" evidence="1">
    <location>
        <begin position="12"/>
        <end position="29"/>
    </location>
</feature>
<evidence type="ECO:0000313" key="2">
    <source>
        <dbReference type="EMBL" id="HHQ80543.1"/>
    </source>
</evidence>
<keyword evidence="1" id="KW-0812">Transmembrane</keyword>
<feature type="transmembrane region" description="Helical" evidence="1">
    <location>
        <begin position="107"/>
        <end position="126"/>
    </location>
</feature>
<reference evidence="2" key="1">
    <citation type="journal article" date="2020" name="mSystems">
        <title>Genome- and Community-Level Interaction Insights into Carbon Utilization and Element Cycling Functions of Hydrothermarchaeota in Hydrothermal Sediment.</title>
        <authorList>
            <person name="Zhou Z."/>
            <person name="Liu Y."/>
            <person name="Xu W."/>
            <person name="Pan J."/>
            <person name="Luo Z.H."/>
            <person name="Li M."/>
        </authorList>
    </citation>
    <scope>NUCLEOTIDE SEQUENCE [LARGE SCALE GENOMIC DNA]</scope>
    <source>
        <strain evidence="2">SpSt-1116</strain>
    </source>
</reference>
<feature type="transmembrane region" description="Helical" evidence="1">
    <location>
        <begin position="83"/>
        <end position="101"/>
    </location>
</feature>
<evidence type="ECO:0000256" key="1">
    <source>
        <dbReference type="SAM" id="Phobius"/>
    </source>
</evidence>
<dbReference type="Pfam" id="PF06168">
    <property type="entry name" value="DUF981"/>
    <property type="match status" value="1"/>
</dbReference>
<feature type="transmembrane region" description="Helical" evidence="1">
    <location>
        <begin position="138"/>
        <end position="158"/>
    </location>
</feature>
<keyword evidence="1" id="KW-1133">Transmembrane helix</keyword>
<protein>
    <submittedName>
        <fullName evidence="2">DUF981 family protein</fullName>
    </submittedName>
</protein>
<keyword evidence="1" id="KW-0472">Membrane</keyword>
<feature type="transmembrane region" description="Helical" evidence="1">
    <location>
        <begin position="49"/>
        <end position="71"/>
    </location>
</feature>
<gene>
    <name evidence="2" type="ORF">ENM78_03710</name>
</gene>
<organism evidence="2">
    <name type="scientific">Fervidicoccus fontis</name>
    <dbReference type="NCBI Taxonomy" id="683846"/>
    <lineage>
        <taxon>Archaea</taxon>
        <taxon>Thermoproteota</taxon>
        <taxon>Thermoprotei</taxon>
        <taxon>Fervidicoccales</taxon>
        <taxon>Fervidicoccaceae</taxon>
        <taxon>Fervidicoccus</taxon>
    </lineage>
</organism>
<sequence>MPILFVDPLDLWLMLLGTSLLVVAYWVYLNYISGRPEDYKTSVSRNLAFFFLLVGLYAFVTGLWATITWPMPGPYSIVLMQPWALFGIAMLLLGVSLLFGFNPVGVFYGLAALGFPTLVYGIAIYAKDLTRHPLMSALMFVLIGLAALSSPLLAHYGGSGRGRSIAYAAIAMLVIAALMSLFTGISAASGHIDRWAKWVPWYGAVEVP</sequence>
<dbReference type="AlphaFoldDB" id="A0A7J3ZKI0"/>
<proteinExistence type="predicted"/>
<accession>A0A7J3ZKI0</accession>
<comment type="caution">
    <text evidence="2">The sequence shown here is derived from an EMBL/GenBank/DDBJ whole genome shotgun (WGS) entry which is preliminary data.</text>
</comment>
<dbReference type="EMBL" id="DRZC01000053">
    <property type="protein sequence ID" value="HHQ80543.1"/>
    <property type="molecule type" value="Genomic_DNA"/>
</dbReference>
<dbReference type="InterPro" id="IPR009324">
    <property type="entry name" value="DUF981"/>
</dbReference>
<feature type="transmembrane region" description="Helical" evidence="1">
    <location>
        <begin position="164"/>
        <end position="188"/>
    </location>
</feature>